<dbReference type="InterPro" id="IPR027417">
    <property type="entry name" value="P-loop_NTPase"/>
</dbReference>
<dbReference type="Gene3D" id="3.40.50.300">
    <property type="entry name" value="P-loop containing nucleotide triphosphate hydrolases"/>
    <property type="match status" value="2"/>
</dbReference>
<gene>
    <name evidence="6" type="ORF">SAMN05421803_107134</name>
</gene>
<dbReference type="OrthoDB" id="501320at2"/>
<comment type="similarity">
    <text evidence="1">Belongs to the ABC transporter superfamily.</text>
</comment>
<feature type="domain" description="ABC transporter" evidence="5">
    <location>
        <begin position="270"/>
        <end position="516"/>
    </location>
</feature>
<dbReference type="GO" id="GO:0005524">
    <property type="term" value="F:ATP binding"/>
    <property type="evidence" value="ECO:0007669"/>
    <property type="project" value="UniProtKB-KW"/>
</dbReference>
<dbReference type="GO" id="GO:0043190">
    <property type="term" value="C:ATP-binding cassette (ABC) transporter complex"/>
    <property type="evidence" value="ECO:0007669"/>
    <property type="project" value="TreeGrafter"/>
</dbReference>
<dbReference type="InterPro" id="IPR003593">
    <property type="entry name" value="AAA+_ATPase"/>
</dbReference>
<name>A0A1M6KDQ6_9ACTN</name>
<reference evidence="6 7" key="1">
    <citation type="submission" date="2016-11" db="EMBL/GenBank/DDBJ databases">
        <authorList>
            <person name="Jaros S."/>
            <person name="Januszkiewicz K."/>
            <person name="Wedrychowicz H."/>
        </authorList>
    </citation>
    <scope>NUCLEOTIDE SEQUENCE [LARGE SCALE GENOMIC DNA]</scope>
    <source>
        <strain evidence="6 7">CGMCC 4.5723</strain>
    </source>
</reference>
<keyword evidence="3" id="KW-0547">Nucleotide-binding</keyword>
<dbReference type="GO" id="GO:0042626">
    <property type="term" value="F:ATPase-coupled transmembrane transporter activity"/>
    <property type="evidence" value="ECO:0007669"/>
    <property type="project" value="TreeGrafter"/>
</dbReference>
<evidence type="ECO:0000313" key="7">
    <source>
        <dbReference type="Proteomes" id="UP000184452"/>
    </source>
</evidence>
<proteinExistence type="inferred from homology"/>
<dbReference type="PROSITE" id="PS00211">
    <property type="entry name" value="ABC_TRANSPORTER_1"/>
    <property type="match status" value="2"/>
</dbReference>
<dbReference type="EMBL" id="FQZK01000007">
    <property type="protein sequence ID" value="SHJ57038.1"/>
    <property type="molecule type" value="Genomic_DNA"/>
</dbReference>
<evidence type="ECO:0000313" key="6">
    <source>
        <dbReference type="EMBL" id="SHJ57038.1"/>
    </source>
</evidence>
<dbReference type="InterPro" id="IPR017871">
    <property type="entry name" value="ABC_transporter-like_CS"/>
</dbReference>
<evidence type="ECO:0000256" key="1">
    <source>
        <dbReference type="ARBA" id="ARBA00005417"/>
    </source>
</evidence>
<dbReference type="AlphaFoldDB" id="A0A1M6KDQ6"/>
<dbReference type="CDD" id="cd03225">
    <property type="entry name" value="ABC_cobalt_CbiO_domain1"/>
    <property type="match status" value="2"/>
</dbReference>
<evidence type="ECO:0000256" key="4">
    <source>
        <dbReference type="ARBA" id="ARBA00022840"/>
    </source>
</evidence>
<dbReference type="SMART" id="SM00382">
    <property type="entry name" value="AAA"/>
    <property type="match status" value="2"/>
</dbReference>
<feature type="domain" description="ABC transporter" evidence="5">
    <location>
        <begin position="11"/>
        <end position="249"/>
    </location>
</feature>
<evidence type="ECO:0000256" key="2">
    <source>
        <dbReference type="ARBA" id="ARBA00022448"/>
    </source>
</evidence>
<evidence type="ECO:0000256" key="3">
    <source>
        <dbReference type="ARBA" id="ARBA00022741"/>
    </source>
</evidence>
<dbReference type="InterPro" id="IPR015856">
    <property type="entry name" value="ABC_transpr_CbiO/EcfA_su"/>
</dbReference>
<dbReference type="Pfam" id="PF00005">
    <property type="entry name" value="ABC_tran"/>
    <property type="match status" value="2"/>
</dbReference>
<dbReference type="GO" id="GO:0016887">
    <property type="term" value="F:ATP hydrolysis activity"/>
    <property type="evidence" value="ECO:0007669"/>
    <property type="project" value="InterPro"/>
</dbReference>
<dbReference type="RefSeq" id="WP_073379772.1">
    <property type="nucleotide sequence ID" value="NZ_FQZK01000007.1"/>
</dbReference>
<accession>A0A1M6KDQ6</accession>
<keyword evidence="7" id="KW-1185">Reference proteome</keyword>
<keyword evidence="4 6" id="KW-0067">ATP-binding</keyword>
<dbReference type="PROSITE" id="PS50893">
    <property type="entry name" value="ABC_TRANSPORTER_2"/>
    <property type="match status" value="2"/>
</dbReference>
<dbReference type="InterPro" id="IPR050095">
    <property type="entry name" value="ECF_ABC_transporter_ATP-bd"/>
</dbReference>
<dbReference type="InterPro" id="IPR003439">
    <property type="entry name" value="ABC_transporter-like_ATP-bd"/>
</dbReference>
<dbReference type="Proteomes" id="UP000184452">
    <property type="component" value="Unassembled WGS sequence"/>
</dbReference>
<organism evidence="6 7">
    <name type="scientific">Nocardiopsis flavescens</name>
    <dbReference type="NCBI Taxonomy" id="758803"/>
    <lineage>
        <taxon>Bacteria</taxon>
        <taxon>Bacillati</taxon>
        <taxon>Actinomycetota</taxon>
        <taxon>Actinomycetes</taxon>
        <taxon>Streptosporangiales</taxon>
        <taxon>Nocardiopsidaceae</taxon>
        <taxon>Nocardiopsis</taxon>
    </lineage>
</organism>
<keyword evidence="2" id="KW-0813">Transport</keyword>
<sequence>MAEDGRPGARVELSGWGWRHAGRDAHTLRGVDLVIDPGERVLLLGASGTGKSTLLHALAGLTGDDGAIGGDEEGLLLVDGERARRGRAGAALVAQDPESQIVMARAGDDVAFGPENLGVPPEGIRERVGEALEAVGFPYGPRHPTGALSGGEKQRLVIAGALAMRPRLLLLDEPTANLDPAGADLVRGVLGRLLERTRATMVLVEHRVAEVVDLVDRVVVLEAGGGVVADGPPRSVFADHGAALAAQGVWVPGHEPAPSTGAAPGGAVLLEAAGVAARTPPGLGVRVPPRRPVLENVDLAVRAGTATALTGPNGAGKSTLLTLLAGLARPYRGAVLPRGPLAAADRRPLARWPARRLARHVGTVFQHAEDQFVTGTVRDELRFAPLRAGRGARETEAWVGELLERLRLTALADVHPYTLSGGEKRRLSVATALSSGPSHAPDVLVLDEPTFGQDTRTWSELVELLGELRSQGRAVVMATHDGLLLRRLADVRVRVARGRAEETGRTAAEGGTRGRP</sequence>
<protein>
    <submittedName>
        <fullName evidence="6">Energy-coupling factor transport system ATP-binding protein</fullName>
    </submittedName>
</protein>
<dbReference type="PANTHER" id="PTHR43553">
    <property type="entry name" value="HEAVY METAL TRANSPORTER"/>
    <property type="match status" value="1"/>
</dbReference>
<dbReference type="SUPFAM" id="SSF52540">
    <property type="entry name" value="P-loop containing nucleoside triphosphate hydrolases"/>
    <property type="match status" value="2"/>
</dbReference>
<evidence type="ECO:0000259" key="5">
    <source>
        <dbReference type="PROSITE" id="PS50893"/>
    </source>
</evidence>
<dbReference type="STRING" id="758803.SAMN05421803_107134"/>